<dbReference type="KEGG" id="sfc:Spiaf_0993"/>
<accession>H9UHT8</accession>
<keyword evidence="3" id="KW-1185">Reference proteome</keyword>
<organism evidence="2 3">
    <name type="scientific">Spirochaeta africana (strain ATCC 700263 / DSM 8902 / Z-7692)</name>
    <dbReference type="NCBI Taxonomy" id="889378"/>
    <lineage>
        <taxon>Bacteria</taxon>
        <taxon>Pseudomonadati</taxon>
        <taxon>Spirochaetota</taxon>
        <taxon>Spirochaetia</taxon>
        <taxon>Spirochaetales</taxon>
        <taxon>Spirochaetaceae</taxon>
        <taxon>Spirochaeta</taxon>
    </lineage>
</organism>
<reference evidence="3" key="1">
    <citation type="journal article" date="2013" name="Stand. Genomic Sci.">
        <title>Complete genome sequence of the halophilic bacterium Spirochaeta africana type strain (Z-7692(T)) from the alkaline Lake Magadi in the East African Rift.</title>
        <authorList>
            <person name="Liolos K."/>
            <person name="Abt B."/>
            <person name="Scheuner C."/>
            <person name="Teshima H."/>
            <person name="Held B."/>
            <person name="Lapidus A."/>
            <person name="Nolan M."/>
            <person name="Lucas S."/>
            <person name="Deshpande S."/>
            <person name="Cheng J.F."/>
            <person name="Tapia R."/>
            <person name="Goodwin L.A."/>
            <person name="Pitluck S."/>
            <person name="Pagani I."/>
            <person name="Ivanova N."/>
            <person name="Mavromatis K."/>
            <person name="Mikhailova N."/>
            <person name="Huntemann M."/>
            <person name="Pati A."/>
            <person name="Chen A."/>
            <person name="Palaniappan K."/>
            <person name="Land M."/>
            <person name="Rohde M."/>
            <person name="Tindall B.J."/>
            <person name="Detter J.C."/>
            <person name="Goker M."/>
            <person name="Bristow J."/>
            <person name="Eisen J.A."/>
            <person name="Markowitz V."/>
            <person name="Hugenholtz P."/>
            <person name="Woyke T."/>
            <person name="Klenk H.P."/>
            <person name="Kyrpides N.C."/>
        </authorList>
    </citation>
    <scope>NUCLEOTIDE SEQUENCE</scope>
    <source>
        <strain evidence="3">ATCC 700263 / DSM 8902 / Z-7692</strain>
    </source>
</reference>
<dbReference type="eggNOG" id="COG2226">
    <property type="taxonomic scope" value="Bacteria"/>
</dbReference>
<keyword evidence="2" id="KW-0830">Ubiquinone</keyword>
<keyword evidence="2" id="KW-0489">Methyltransferase</keyword>
<evidence type="ECO:0000259" key="1">
    <source>
        <dbReference type="Pfam" id="PF08242"/>
    </source>
</evidence>
<evidence type="ECO:0000313" key="2">
    <source>
        <dbReference type="EMBL" id="AFG37081.1"/>
    </source>
</evidence>
<keyword evidence="2" id="KW-0808">Transferase</keyword>
<dbReference type="PATRIC" id="fig|889378.3.peg.998"/>
<name>H9UHT8_SPIAZ</name>
<protein>
    <submittedName>
        <fullName evidence="2">Methylase involved in ubiquinone/menaquinone biosynthesis</fullName>
    </submittedName>
</protein>
<dbReference type="RefSeq" id="WP_014455076.1">
    <property type="nucleotide sequence ID" value="NC_017098.1"/>
</dbReference>
<dbReference type="Pfam" id="PF08242">
    <property type="entry name" value="Methyltransf_12"/>
    <property type="match status" value="1"/>
</dbReference>
<dbReference type="STRING" id="889378.Spiaf_0993"/>
<proteinExistence type="predicted"/>
<dbReference type="Gene3D" id="3.40.50.150">
    <property type="entry name" value="Vaccinia Virus protein VP39"/>
    <property type="match status" value="1"/>
</dbReference>
<sequence length="232" mass="26258">MPSMYEIYDHHAAEYDQLVTAEDYQGNLRRVLHELHDFTGQSVIELGAGTGRLTRMYVDSVQAAYCADRSTHMLQTARRNLSDYLDRITFATRDNLDAPGSLHTADVVLEGWAFGHTIYDYPDRYLDTMQTLVDNCEKMVRPGGKVIIIETLGTNLEQPEPPGELLTAFYDYLETVRGYQRTVVSTDYRFASVAEACRVMGFFFGDAMLPGIQARNSTIIPEFTGIWSRSVL</sequence>
<dbReference type="SUPFAM" id="SSF53335">
    <property type="entry name" value="S-adenosyl-L-methionine-dependent methyltransferases"/>
    <property type="match status" value="1"/>
</dbReference>
<gene>
    <name evidence="2" type="ordered locus">Spiaf_0993</name>
</gene>
<dbReference type="InterPro" id="IPR029063">
    <property type="entry name" value="SAM-dependent_MTases_sf"/>
</dbReference>
<dbReference type="GO" id="GO:0008168">
    <property type="term" value="F:methyltransferase activity"/>
    <property type="evidence" value="ECO:0007669"/>
    <property type="project" value="UniProtKB-KW"/>
</dbReference>
<dbReference type="Proteomes" id="UP000007383">
    <property type="component" value="Chromosome"/>
</dbReference>
<dbReference type="GO" id="GO:0032259">
    <property type="term" value="P:methylation"/>
    <property type="evidence" value="ECO:0007669"/>
    <property type="project" value="UniProtKB-KW"/>
</dbReference>
<dbReference type="EMBL" id="CP003282">
    <property type="protein sequence ID" value="AFG37081.1"/>
    <property type="molecule type" value="Genomic_DNA"/>
</dbReference>
<feature type="domain" description="Methyltransferase type 12" evidence="1">
    <location>
        <begin position="44"/>
        <end position="145"/>
    </location>
</feature>
<dbReference type="InterPro" id="IPR013217">
    <property type="entry name" value="Methyltransf_12"/>
</dbReference>
<dbReference type="CDD" id="cd02440">
    <property type="entry name" value="AdoMet_MTases"/>
    <property type="match status" value="1"/>
</dbReference>
<dbReference type="AlphaFoldDB" id="H9UHT8"/>
<evidence type="ECO:0000313" key="3">
    <source>
        <dbReference type="Proteomes" id="UP000007383"/>
    </source>
</evidence>
<dbReference type="HOGENOM" id="CLU_1202948_0_0_12"/>